<gene>
    <name evidence="10" type="ORF">SAMN05216210_0854</name>
</gene>
<dbReference type="InterPro" id="IPR006685">
    <property type="entry name" value="MscS_channel_2nd"/>
</dbReference>
<organism evidence="10 11">
    <name type="scientific">Halopseudomonas salegens</name>
    <dbReference type="NCBI Taxonomy" id="1434072"/>
    <lineage>
        <taxon>Bacteria</taxon>
        <taxon>Pseudomonadati</taxon>
        <taxon>Pseudomonadota</taxon>
        <taxon>Gammaproteobacteria</taxon>
        <taxon>Pseudomonadales</taxon>
        <taxon>Pseudomonadaceae</taxon>
        <taxon>Halopseudomonas</taxon>
    </lineage>
</organism>
<dbReference type="Pfam" id="PF00924">
    <property type="entry name" value="MS_channel_2nd"/>
    <property type="match status" value="1"/>
</dbReference>
<keyword evidence="7" id="KW-0813">Transport</keyword>
<evidence type="ECO:0000256" key="1">
    <source>
        <dbReference type="ARBA" id="ARBA00004651"/>
    </source>
</evidence>
<dbReference type="GO" id="GO:0008381">
    <property type="term" value="F:mechanosensitive monoatomic ion channel activity"/>
    <property type="evidence" value="ECO:0007669"/>
    <property type="project" value="InterPro"/>
</dbReference>
<dbReference type="InterPro" id="IPR010920">
    <property type="entry name" value="LSM_dom_sf"/>
</dbReference>
<keyword evidence="11" id="KW-1185">Reference proteome</keyword>
<feature type="domain" description="Mechanosensitive ion channel MscS C-terminal" evidence="9">
    <location>
        <begin position="181"/>
        <end position="263"/>
    </location>
</feature>
<dbReference type="SUPFAM" id="SSF82861">
    <property type="entry name" value="Mechanosensitive channel protein MscS (YggB), transmembrane region"/>
    <property type="match status" value="1"/>
</dbReference>
<proteinExistence type="inferred from homology"/>
<keyword evidence="7" id="KW-0406">Ion transport</keyword>
<comment type="subcellular location">
    <subcellularLocation>
        <location evidence="7">Cell inner membrane</location>
        <topology evidence="7">Multi-pass membrane protein</topology>
    </subcellularLocation>
    <subcellularLocation>
        <location evidence="1">Cell membrane</location>
        <topology evidence="1">Multi-pass membrane protein</topology>
    </subcellularLocation>
</comment>
<evidence type="ECO:0000256" key="6">
    <source>
        <dbReference type="ARBA" id="ARBA00023136"/>
    </source>
</evidence>
<keyword evidence="7" id="KW-0997">Cell inner membrane</keyword>
<dbReference type="SUPFAM" id="SSF50182">
    <property type="entry name" value="Sm-like ribonucleoproteins"/>
    <property type="match status" value="1"/>
</dbReference>
<evidence type="ECO:0000259" key="9">
    <source>
        <dbReference type="Pfam" id="PF21082"/>
    </source>
</evidence>
<dbReference type="PANTHER" id="PTHR30221:SF1">
    <property type="entry name" value="SMALL-CONDUCTANCE MECHANOSENSITIVE CHANNEL"/>
    <property type="match status" value="1"/>
</dbReference>
<dbReference type="Gene3D" id="3.30.70.100">
    <property type="match status" value="1"/>
</dbReference>
<dbReference type="Proteomes" id="UP000243924">
    <property type="component" value="Chromosome I"/>
</dbReference>
<dbReference type="InterPro" id="IPR023408">
    <property type="entry name" value="MscS_beta-dom_sf"/>
</dbReference>
<dbReference type="InterPro" id="IPR045275">
    <property type="entry name" value="MscS_archaea/bacteria_type"/>
</dbReference>
<protein>
    <recommendedName>
        <fullName evidence="7">Small-conductance mechanosensitive channel</fullName>
    </recommendedName>
</protein>
<evidence type="ECO:0000256" key="4">
    <source>
        <dbReference type="ARBA" id="ARBA00022692"/>
    </source>
</evidence>
<feature type="transmembrane region" description="Helical" evidence="7">
    <location>
        <begin position="60"/>
        <end position="85"/>
    </location>
</feature>
<accession>A0A1H2EN23</accession>
<comment type="caution">
    <text evidence="7">Lacks conserved residue(s) required for the propagation of feature annotation.</text>
</comment>
<dbReference type="GO" id="GO:0005886">
    <property type="term" value="C:plasma membrane"/>
    <property type="evidence" value="ECO:0007669"/>
    <property type="project" value="UniProtKB-SubCell"/>
</dbReference>
<dbReference type="AlphaFoldDB" id="A0A1H2EN23"/>
<sequence>MESVMEQLDELQAAVLPMVMQYGSQVLLAIITLVIGWWVIGRISRGVLALMEKRNIDKSLHTVIGSLVGIGLKVLLIISVAGMIGVETTSFIAVIGAAGLAVGFALQGSLANFAGGVLILFLRPFKVGEYIEAQGTGGTVDSIQIFHTVLKTPDNKTVIIPNGSLSNDNITNYSRQPTRRVDVNIGIDYGDDIKQAREVLLRLAHADERVLKDPEPAVRLTGLGDNSVDLSLRMWTKTDDFWGVMWDLTEQSKEAFDQEGISIPFPQRTVHMVQAPAQAE</sequence>
<dbReference type="STRING" id="1434072.SAMN05216210_0854"/>
<evidence type="ECO:0000256" key="5">
    <source>
        <dbReference type="ARBA" id="ARBA00022989"/>
    </source>
</evidence>
<evidence type="ECO:0000259" key="8">
    <source>
        <dbReference type="Pfam" id="PF00924"/>
    </source>
</evidence>
<evidence type="ECO:0000256" key="7">
    <source>
        <dbReference type="RuleBase" id="RU369025"/>
    </source>
</evidence>
<comment type="function">
    <text evidence="7">Mechanosensitive channel that participates in the regulation of osmotic pressure changes within the cell, opening in response to stretch forces in the membrane lipid bilayer, without the need for other proteins. Contributes to normal resistance to hypoosmotic shock. Forms an ion channel of 1.0 nanosiemens conductance with a slight preference for anions.</text>
</comment>
<dbReference type="InterPro" id="IPR049278">
    <property type="entry name" value="MS_channel_C"/>
</dbReference>
<evidence type="ECO:0000256" key="2">
    <source>
        <dbReference type="ARBA" id="ARBA00008017"/>
    </source>
</evidence>
<keyword evidence="6 7" id="KW-0472">Membrane</keyword>
<keyword evidence="3" id="KW-1003">Cell membrane</keyword>
<dbReference type="OrthoDB" id="9809206at2"/>
<dbReference type="InterPro" id="IPR008910">
    <property type="entry name" value="MSC_TM_helix"/>
</dbReference>
<dbReference type="SUPFAM" id="SSF82689">
    <property type="entry name" value="Mechanosensitive channel protein MscS (YggB), C-terminal domain"/>
    <property type="match status" value="1"/>
</dbReference>
<dbReference type="PANTHER" id="PTHR30221">
    <property type="entry name" value="SMALL-CONDUCTANCE MECHANOSENSITIVE CHANNEL"/>
    <property type="match status" value="1"/>
</dbReference>
<feature type="domain" description="Mechanosensitive ion channel MscS" evidence="8">
    <location>
        <begin position="109"/>
        <end position="175"/>
    </location>
</feature>
<comment type="subunit">
    <text evidence="7">Homoheptamer.</text>
</comment>
<dbReference type="InterPro" id="IPR011014">
    <property type="entry name" value="MscS_channel_TM-2"/>
</dbReference>
<keyword evidence="4 7" id="KW-0812">Transmembrane</keyword>
<feature type="transmembrane region" description="Helical" evidence="7">
    <location>
        <begin position="91"/>
        <end position="122"/>
    </location>
</feature>
<dbReference type="Gene3D" id="2.30.30.60">
    <property type="match status" value="1"/>
</dbReference>
<name>A0A1H2EN23_9GAMM</name>
<evidence type="ECO:0000313" key="10">
    <source>
        <dbReference type="EMBL" id="SDT96148.1"/>
    </source>
</evidence>
<evidence type="ECO:0000313" key="11">
    <source>
        <dbReference type="Proteomes" id="UP000243924"/>
    </source>
</evidence>
<keyword evidence="7" id="KW-0407">Ion channel</keyword>
<dbReference type="RefSeq" id="WP_092384463.1">
    <property type="nucleotide sequence ID" value="NZ_LT629787.1"/>
</dbReference>
<dbReference type="EMBL" id="LT629787">
    <property type="protein sequence ID" value="SDT96148.1"/>
    <property type="molecule type" value="Genomic_DNA"/>
</dbReference>
<feature type="transmembrane region" description="Helical" evidence="7">
    <location>
        <begin position="20"/>
        <end position="40"/>
    </location>
</feature>
<keyword evidence="5 7" id="KW-1133">Transmembrane helix</keyword>
<dbReference type="PROSITE" id="PS01246">
    <property type="entry name" value="UPF0003"/>
    <property type="match status" value="1"/>
</dbReference>
<dbReference type="Gene3D" id="1.10.287.1260">
    <property type="match status" value="1"/>
</dbReference>
<dbReference type="Pfam" id="PF05552">
    <property type="entry name" value="MS_channel_1st_1"/>
    <property type="match status" value="1"/>
</dbReference>
<evidence type="ECO:0000256" key="3">
    <source>
        <dbReference type="ARBA" id="ARBA00022475"/>
    </source>
</evidence>
<comment type="similarity">
    <text evidence="2 7">Belongs to the MscS (TC 1.A.23) family.</text>
</comment>
<reference evidence="11" key="1">
    <citation type="submission" date="2016-10" db="EMBL/GenBank/DDBJ databases">
        <authorList>
            <person name="Varghese N."/>
            <person name="Submissions S."/>
        </authorList>
    </citation>
    <scope>NUCLEOTIDE SEQUENCE [LARGE SCALE GENOMIC DNA]</scope>
    <source>
        <strain evidence="11">CECT 8338</strain>
    </source>
</reference>
<dbReference type="Pfam" id="PF21082">
    <property type="entry name" value="MS_channel_3rd"/>
    <property type="match status" value="1"/>
</dbReference>
<dbReference type="InterPro" id="IPR011066">
    <property type="entry name" value="MscS_channel_C_sf"/>
</dbReference>
<dbReference type="InterPro" id="IPR006686">
    <property type="entry name" value="MscS_channel_CS"/>
</dbReference>